<evidence type="ECO:0000313" key="1">
    <source>
        <dbReference type="EMBL" id="APG46279.1"/>
    </source>
</evidence>
<protein>
    <submittedName>
        <fullName evidence="1">Uncharacterized protein</fullName>
    </submittedName>
</protein>
<sequence length="99" mass="11002">MPQHSNLNDALNVLDDKLRSLSALTKANAFLVDIMRKDRDMLEQMEGEAARAMLLDRAQHAFGDIAGEDADPDTLQVLEVALMQSKSAEIIPFPNSHRN</sequence>
<dbReference type="EMBL" id="CP016364">
    <property type="protein sequence ID" value="APG46279.1"/>
    <property type="molecule type" value="Genomic_DNA"/>
</dbReference>
<dbReference type="RefSeq" id="WP_072504009.1">
    <property type="nucleotide sequence ID" value="NZ_CP016364.1"/>
</dbReference>
<reference evidence="2" key="1">
    <citation type="submission" date="2016-07" db="EMBL/GenBank/DDBJ databases">
        <title>Phaeobacter portensis sp. nov., a tropodithietic acid producing bacterium isolated from a German harbor.</title>
        <authorList>
            <person name="Freese H.M."/>
            <person name="Bunk B."/>
            <person name="Breider S."/>
            <person name="Brinkhoff T."/>
        </authorList>
    </citation>
    <scope>NUCLEOTIDE SEQUENCE [LARGE SCALE GENOMIC DNA]</scope>
    <source>
        <strain evidence="2">P97</strain>
    </source>
</reference>
<dbReference type="KEGG" id="php:PhaeoP97_00846"/>
<name>A0A1L3I2E3_9RHOB</name>
<gene>
    <name evidence="1" type="ORF">PhaeoP97_00846</name>
</gene>
<proteinExistence type="predicted"/>
<organism evidence="1 2">
    <name type="scientific">Phaeobacter porticola</name>
    <dbReference type="NCBI Taxonomy" id="1844006"/>
    <lineage>
        <taxon>Bacteria</taxon>
        <taxon>Pseudomonadati</taxon>
        <taxon>Pseudomonadota</taxon>
        <taxon>Alphaproteobacteria</taxon>
        <taxon>Rhodobacterales</taxon>
        <taxon>Roseobacteraceae</taxon>
        <taxon>Phaeobacter</taxon>
    </lineage>
</organism>
<dbReference type="AlphaFoldDB" id="A0A1L3I2E3"/>
<dbReference type="OrthoDB" id="7667684at2"/>
<keyword evidence="2" id="KW-1185">Reference proteome</keyword>
<evidence type="ECO:0000313" key="2">
    <source>
        <dbReference type="Proteomes" id="UP000183859"/>
    </source>
</evidence>
<dbReference type="Proteomes" id="UP000183859">
    <property type="component" value="Chromosome"/>
</dbReference>
<accession>A0A1L3I2E3</accession>